<sequence length="155" mass="17514">MQDDIPTLRRILQRDRTIAVVGLSAEWHRPSFFAAKYMQDHGYRIVPVNPKYPEILGEKSYARLEDIPFPVDMVDVFRKEGEIPPIAKSAVAIGAKSLWQQLGLRSEEADRIATKAGMDSIWDRCVKIEHARLFGGLNWAGVNTKVISAQRPKQG</sequence>
<comment type="caution">
    <text evidence="2">The sequence shown here is derived from an EMBL/GenBank/DDBJ whole genome shotgun (WGS) entry which is preliminary data.</text>
</comment>
<keyword evidence="3" id="KW-1185">Reference proteome</keyword>
<dbReference type="SMART" id="SM00881">
    <property type="entry name" value="CoA_binding"/>
    <property type="match status" value="1"/>
</dbReference>
<name>A0ABU1WSJ0_9BURK</name>
<dbReference type="InterPro" id="IPR003781">
    <property type="entry name" value="CoA-bd"/>
</dbReference>
<evidence type="ECO:0000313" key="2">
    <source>
        <dbReference type="EMBL" id="MDR7152262.1"/>
    </source>
</evidence>
<evidence type="ECO:0000259" key="1">
    <source>
        <dbReference type="SMART" id="SM00881"/>
    </source>
</evidence>
<dbReference type="SUPFAM" id="SSF51735">
    <property type="entry name" value="NAD(P)-binding Rossmann-fold domains"/>
    <property type="match status" value="1"/>
</dbReference>
<gene>
    <name evidence="2" type="ORF">J2W49_004238</name>
</gene>
<dbReference type="PANTHER" id="PTHR33303">
    <property type="entry name" value="CYTOPLASMIC PROTEIN-RELATED"/>
    <property type="match status" value="1"/>
</dbReference>
<evidence type="ECO:0000313" key="3">
    <source>
        <dbReference type="Proteomes" id="UP001265700"/>
    </source>
</evidence>
<dbReference type="RefSeq" id="WP_310320813.1">
    <property type="nucleotide sequence ID" value="NZ_JAVDWU010000010.1"/>
</dbReference>
<dbReference type="Gene3D" id="3.40.50.720">
    <property type="entry name" value="NAD(P)-binding Rossmann-like Domain"/>
    <property type="match status" value="1"/>
</dbReference>
<dbReference type="InterPro" id="IPR036291">
    <property type="entry name" value="NAD(P)-bd_dom_sf"/>
</dbReference>
<feature type="domain" description="CoA-binding" evidence="1">
    <location>
        <begin position="11"/>
        <end position="104"/>
    </location>
</feature>
<dbReference type="EMBL" id="JAVDWU010000010">
    <property type="protein sequence ID" value="MDR7152262.1"/>
    <property type="molecule type" value="Genomic_DNA"/>
</dbReference>
<reference evidence="2 3" key="1">
    <citation type="submission" date="2023-07" db="EMBL/GenBank/DDBJ databases">
        <title>Sorghum-associated microbial communities from plants grown in Nebraska, USA.</title>
        <authorList>
            <person name="Schachtman D."/>
        </authorList>
    </citation>
    <scope>NUCLEOTIDE SEQUENCE [LARGE SCALE GENOMIC DNA]</scope>
    <source>
        <strain evidence="2 3">4249</strain>
    </source>
</reference>
<dbReference type="Pfam" id="PF13380">
    <property type="entry name" value="CoA_binding_2"/>
    <property type="match status" value="1"/>
</dbReference>
<organism evidence="2 3">
    <name type="scientific">Hydrogenophaga palleronii</name>
    <dbReference type="NCBI Taxonomy" id="65655"/>
    <lineage>
        <taxon>Bacteria</taxon>
        <taxon>Pseudomonadati</taxon>
        <taxon>Pseudomonadota</taxon>
        <taxon>Betaproteobacteria</taxon>
        <taxon>Burkholderiales</taxon>
        <taxon>Comamonadaceae</taxon>
        <taxon>Hydrogenophaga</taxon>
    </lineage>
</organism>
<proteinExistence type="predicted"/>
<accession>A0ABU1WSJ0</accession>
<dbReference type="PANTHER" id="PTHR33303:SF2">
    <property type="entry name" value="COA-BINDING DOMAIN-CONTAINING PROTEIN"/>
    <property type="match status" value="1"/>
</dbReference>
<protein>
    <submittedName>
        <fullName evidence="2">CoA-binding protein</fullName>
    </submittedName>
</protein>
<dbReference type="Proteomes" id="UP001265700">
    <property type="component" value="Unassembled WGS sequence"/>
</dbReference>